<evidence type="ECO:0000256" key="3">
    <source>
        <dbReference type="ARBA" id="ARBA00022630"/>
    </source>
</evidence>
<evidence type="ECO:0000256" key="5">
    <source>
        <dbReference type="ARBA" id="ARBA00023002"/>
    </source>
</evidence>
<dbReference type="InterPro" id="IPR016169">
    <property type="entry name" value="FAD-bd_PCMH_sub2"/>
</dbReference>
<keyword evidence="4" id="KW-0274">FAD</keyword>
<dbReference type="PROSITE" id="PS51387">
    <property type="entry name" value="FAD_PCMH"/>
    <property type="match status" value="1"/>
</dbReference>
<comment type="similarity">
    <text evidence="2">Belongs to the oxygen-dependent FAD-linked oxidoreductase family.</text>
</comment>
<evidence type="ECO:0000256" key="1">
    <source>
        <dbReference type="ARBA" id="ARBA00001974"/>
    </source>
</evidence>
<dbReference type="Gene3D" id="3.30.465.10">
    <property type="match status" value="1"/>
</dbReference>
<dbReference type="PANTHER" id="PTHR42973:SF39">
    <property type="entry name" value="FAD-BINDING PCMH-TYPE DOMAIN-CONTAINING PROTEIN"/>
    <property type="match status" value="1"/>
</dbReference>
<accession>A0A7K1UWP1</accession>
<keyword evidence="3" id="KW-0285">Flavoprotein</keyword>
<evidence type="ECO:0000259" key="6">
    <source>
        <dbReference type="PROSITE" id="PS51387"/>
    </source>
</evidence>
<dbReference type="InterPro" id="IPR036318">
    <property type="entry name" value="FAD-bd_PCMH-like_sf"/>
</dbReference>
<dbReference type="GO" id="GO:0016491">
    <property type="term" value="F:oxidoreductase activity"/>
    <property type="evidence" value="ECO:0007669"/>
    <property type="project" value="UniProtKB-KW"/>
</dbReference>
<gene>
    <name evidence="7" type="ORF">GPX89_16365</name>
</gene>
<dbReference type="InterPro" id="IPR006094">
    <property type="entry name" value="Oxid_FAD_bind_N"/>
</dbReference>
<dbReference type="InterPro" id="IPR050416">
    <property type="entry name" value="FAD-linked_Oxidoreductase"/>
</dbReference>
<reference evidence="7 8" key="1">
    <citation type="submission" date="2019-12" db="EMBL/GenBank/DDBJ databases">
        <title>Nocardia sp. nov. ET3-3 isolated from soil.</title>
        <authorList>
            <person name="Kanchanasin P."/>
            <person name="Tanasupawat S."/>
            <person name="Yuki M."/>
            <person name="Kudo T."/>
        </authorList>
    </citation>
    <scope>NUCLEOTIDE SEQUENCE [LARGE SCALE GENOMIC DNA]</scope>
    <source>
        <strain evidence="7 8">ET3-3</strain>
    </source>
</reference>
<organism evidence="7 8">
    <name type="scientific">Nocardia terrae</name>
    <dbReference type="NCBI Taxonomy" id="2675851"/>
    <lineage>
        <taxon>Bacteria</taxon>
        <taxon>Bacillati</taxon>
        <taxon>Actinomycetota</taxon>
        <taxon>Actinomycetes</taxon>
        <taxon>Mycobacteriales</taxon>
        <taxon>Nocardiaceae</taxon>
        <taxon>Nocardia</taxon>
    </lineage>
</organism>
<name>A0A7K1UWP1_9NOCA</name>
<dbReference type="AlphaFoldDB" id="A0A7K1UWP1"/>
<evidence type="ECO:0000313" key="7">
    <source>
        <dbReference type="EMBL" id="MVU78813.1"/>
    </source>
</evidence>
<evidence type="ECO:0000313" key="8">
    <source>
        <dbReference type="Proteomes" id="UP000466794"/>
    </source>
</evidence>
<dbReference type="SUPFAM" id="SSF56176">
    <property type="entry name" value="FAD-binding/transporter-associated domain-like"/>
    <property type="match status" value="1"/>
</dbReference>
<dbReference type="Proteomes" id="UP000466794">
    <property type="component" value="Unassembled WGS sequence"/>
</dbReference>
<dbReference type="GO" id="GO:0071949">
    <property type="term" value="F:FAD binding"/>
    <property type="evidence" value="ECO:0007669"/>
    <property type="project" value="InterPro"/>
</dbReference>
<dbReference type="Pfam" id="PF01565">
    <property type="entry name" value="FAD_binding_4"/>
    <property type="match status" value="1"/>
</dbReference>
<dbReference type="EMBL" id="WRPP01000003">
    <property type="protein sequence ID" value="MVU78813.1"/>
    <property type="molecule type" value="Genomic_DNA"/>
</dbReference>
<feature type="domain" description="FAD-binding PCMH-type" evidence="6">
    <location>
        <begin position="32"/>
        <end position="200"/>
    </location>
</feature>
<dbReference type="Gene3D" id="3.30.43.10">
    <property type="entry name" value="Uridine Diphospho-n-acetylenolpyruvylglucosamine Reductase, domain 2"/>
    <property type="match status" value="1"/>
</dbReference>
<dbReference type="Gene3D" id="3.40.462.20">
    <property type="match status" value="1"/>
</dbReference>
<proteinExistence type="inferred from homology"/>
<evidence type="ECO:0000256" key="2">
    <source>
        <dbReference type="ARBA" id="ARBA00005466"/>
    </source>
</evidence>
<sequence length="461" mass="48284">MGDDLRRVVRGPVVAAGEDGFDAARRAWNLAVEQRVSAVVEVADTEDAAAVVRYAGRAGLAVSTRATGHTPTAAADGTVLVTTGAMNGVEIDPEARLARVQAGARWGDVVTESARHGLVGAVGSSPVVGVTGYTLGGGVGWFARSHGQAANLVRALDVVTGDGNRVRVNADSEPELFWALRGGGGDYALVTALEFELFDAGALFGGRVLWPAERAEAVMAAFREATAEAAEGLSIWLTLIQFPPFPTVPEFLRGQSMVAVDVLAQGDVTGPLRRFDEIPGAVLDTRRGLDPTGIGGICMEPEDPSPARVRGELLTEFTTAVGDSLLATAARNGSVYPLALVQVRHLGGALTRPPADAGVAGGISEPYLLSLLGPAPSPQHAAAVLERRAEIATELSIYTSGRKPFTYLDSGDTPADAFAPATLDRLRDIKRRNDPQEIFRSNFPVAEPLTELDRAVLDAPA</sequence>
<comment type="cofactor">
    <cofactor evidence="1">
        <name>FAD</name>
        <dbReference type="ChEBI" id="CHEBI:57692"/>
    </cofactor>
</comment>
<keyword evidence="5" id="KW-0560">Oxidoreductase</keyword>
<keyword evidence="8" id="KW-1185">Reference proteome</keyword>
<dbReference type="InterPro" id="IPR016167">
    <property type="entry name" value="FAD-bd_PCMH_sub1"/>
</dbReference>
<evidence type="ECO:0000256" key="4">
    <source>
        <dbReference type="ARBA" id="ARBA00022827"/>
    </source>
</evidence>
<comment type="caution">
    <text evidence="7">The sequence shown here is derived from an EMBL/GenBank/DDBJ whole genome shotgun (WGS) entry which is preliminary data.</text>
</comment>
<dbReference type="InterPro" id="IPR016166">
    <property type="entry name" value="FAD-bd_PCMH"/>
</dbReference>
<protein>
    <submittedName>
        <fullName evidence="7">FAD-binding protein</fullName>
    </submittedName>
</protein>
<dbReference type="PANTHER" id="PTHR42973">
    <property type="entry name" value="BINDING OXIDOREDUCTASE, PUTATIVE (AFU_ORTHOLOGUE AFUA_1G17690)-RELATED"/>
    <property type="match status" value="1"/>
</dbReference>